<evidence type="ECO:0000256" key="1">
    <source>
        <dbReference type="ARBA" id="ARBA00022801"/>
    </source>
</evidence>
<dbReference type="PANTHER" id="PTHR43283">
    <property type="entry name" value="BETA-LACTAMASE-RELATED"/>
    <property type="match status" value="1"/>
</dbReference>
<evidence type="ECO:0000313" key="5">
    <source>
        <dbReference type="EMBL" id="GIH04204.1"/>
    </source>
</evidence>
<proteinExistence type="predicted"/>
<dbReference type="InterPro" id="IPR001466">
    <property type="entry name" value="Beta-lactam-related"/>
</dbReference>
<evidence type="ECO:0000313" key="6">
    <source>
        <dbReference type="Proteomes" id="UP000612899"/>
    </source>
</evidence>
<feature type="chain" id="PRO_5038929608" description="Beta-lactamase-related domain-containing protein" evidence="3">
    <location>
        <begin position="21"/>
        <end position="438"/>
    </location>
</feature>
<keyword evidence="3" id="KW-0732">Signal</keyword>
<dbReference type="RefSeq" id="WP_203908148.1">
    <property type="nucleotide sequence ID" value="NZ_BONY01000011.1"/>
</dbReference>
<dbReference type="Proteomes" id="UP000612899">
    <property type="component" value="Unassembled WGS sequence"/>
</dbReference>
<accession>A0A8J3Q6B1</accession>
<evidence type="ECO:0000256" key="2">
    <source>
        <dbReference type="SAM" id="MobiDB-lite"/>
    </source>
</evidence>
<feature type="signal peptide" evidence="3">
    <location>
        <begin position="1"/>
        <end position="20"/>
    </location>
</feature>
<sequence length="438" mass="45433">MVTRRAVLGAGLAAALSGCASEPAVWSEAPPSGSAAPASDEPSAQPSAGASPSAAGPRSPYEAEVTAVLKRYLSPTPANPKHPTYAGAVAMALVNGKVTVHTAVGDALRYGAGPVELPVSQRVPMRLDSVFDQASITKVYTAILVMQLVEQGKIDLAAPVVSYLPEFAGTGKAAVTVSMLLSHTSGLPVGPKISGLSTVEQRWAAVLATPLVDGAVPGNTFRYTSVGLMVAGRIVEKLTGQGLAQATKSFITGPLGLRDTGFTPNSWMSSADRAARMVATDARSSRGLLRGVVHDDVCNQLGGVGGHAGTFSSASDLAIVGQMLLGGGQYQGKRLLNEATVRMMTTNVNPGLPVVDEERPNRPPDHGLGVTINQPWLMGKLASAQAYGHSGFTGTSLVICQRRKLVLVVLTNRAHPNWSWANPDPVREEVGDVLAKAL</sequence>
<keyword evidence="1" id="KW-0378">Hydrolase</keyword>
<dbReference type="InterPro" id="IPR050789">
    <property type="entry name" value="Diverse_Enzym_Activities"/>
</dbReference>
<protein>
    <recommendedName>
        <fullName evidence="4">Beta-lactamase-related domain-containing protein</fullName>
    </recommendedName>
</protein>
<name>A0A8J3Q6B1_9ACTN</name>
<dbReference type="EMBL" id="BONY01000011">
    <property type="protein sequence ID" value="GIH04204.1"/>
    <property type="molecule type" value="Genomic_DNA"/>
</dbReference>
<gene>
    <name evidence="5" type="ORF">Rhe02_22710</name>
</gene>
<dbReference type="Gene3D" id="3.40.710.10">
    <property type="entry name" value="DD-peptidase/beta-lactamase superfamily"/>
    <property type="match status" value="1"/>
</dbReference>
<dbReference type="AlphaFoldDB" id="A0A8J3Q6B1"/>
<feature type="domain" description="Beta-lactamase-related" evidence="4">
    <location>
        <begin position="85"/>
        <end position="427"/>
    </location>
</feature>
<feature type="compositionally biased region" description="Low complexity" evidence="2">
    <location>
        <begin position="27"/>
        <end position="59"/>
    </location>
</feature>
<dbReference type="PANTHER" id="PTHR43283:SF11">
    <property type="entry name" value="BETA-LACTAMASE-RELATED DOMAIN-CONTAINING PROTEIN"/>
    <property type="match status" value="1"/>
</dbReference>
<dbReference type="Pfam" id="PF00144">
    <property type="entry name" value="Beta-lactamase"/>
    <property type="match status" value="1"/>
</dbReference>
<evidence type="ECO:0000259" key="4">
    <source>
        <dbReference type="Pfam" id="PF00144"/>
    </source>
</evidence>
<dbReference type="SUPFAM" id="SSF56601">
    <property type="entry name" value="beta-lactamase/transpeptidase-like"/>
    <property type="match status" value="1"/>
</dbReference>
<organism evidence="5 6">
    <name type="scientific">Rhizocola hellebori</name>
    <dbReference type="NCBI Taxonomy" id="1392758"/>
    <lineage>
        <taxon>Bacteria</taxon>
        <taxon>Bacillati</taxon>
        <taxon>Actinomycetota</taxon>
        <taxon>Actinomycetes</taxon>
        <taxon>Micromonosporales</taxon>
        <taxon>Micromonosporaceae</taxon>
        <taxon>Rhizocola</taxon>
    </lineage>
</organism>
<keyword evidence="6" id="KW-1185">Reference proteome</keyword>
<comment type="caution">
    <text evidence="5">The sequence shown here is derived from an EMBL/GenBank/DDBJ whole genome shotgun (WGS) entry which is preliminary data.</text>
</comment>
<dbReference type="PROSITE" id="PS51257">
    <property type="entry name" value="PROKAR_LIPOPROTEIN"/>
    <property type="match status" value="1"/>
</dbReference>
<feature type="region of interest" description="Disordered" evidence="2">
    <location>
        <begin position="23"/>
        <end position="59"/>
    </location>
</feature>
<dbReference type="InterPro" id="IPR012338">
    <property type="entry name" value="Beta-lactam/transpept-like"/>
</dbReference>
<evidence type="ECO:0000256" key="3">
    <source>
        <dbReference type="SAM" id="SignalP"/>
    </source>
</evidence>
<reference evidence="5" key="1">
    <citation type="submission" date="2021-01" db="EMBL/GenBank/DDBJ databases">
        <title>Whole genome shotgun sequence of Rhizocola hellebori NBRC 109834.</title>
        <authorList>
            <person name="Komaki H."/>
            <person name="Tamura T."/>
        </authorList>
    </citation>
    <scope>NUCLEOTIDE SEQUENCE</scope>
    <source>
        <strain evidence="5">NBRC 109834</strain>
    </source>
</reference>
<dbReference type="GO" id="GO:0016787">
    <property type="term" value="F:hydrolase activity"/>
    <property type="evidence" value="ECO:0007669"/>
    <property type="project" value="UniProtKB-KW"/>
</dbReference>